<dbReference type="InterPro" id="IPR039610">
    <property type="entry name" value="VQ29"/>
</dbReference>
<dbReference type="EMBL" id="JAKOGI010000208">
    <property type="protein sequence ID" value="KAJ8439722.1"/>
    <property type="molecule type" value="Genomic_DNA"/>
</dbReference>
<evidence type="ECO:0000313" key="3">
    <source>
        <dbReference type="EMBL" id="KAJ8439722.1"/>
    </source>
</evidence>
<dbReference type="AlphaFoldDB" id="A0A9Q1QF05"/>
<dbReference type="Pfam" id="PF05678">
    <property type="entry name" value="VQ"/>
    <property type="match status" value="1"/>
</dbReference>
<feature type="region of interest" description="Disordered" evidence="1">
    <location>
        <begin position="72"/>
        <end position="100"/>
    </location>
</feature>
<organism evidence="3 4">
    <name type="scientific">Carnegiea gigantea</name>
    <dbReference type="NCBI Taxonomy" id="171969"/>
    <lineage>
        <taxon>Eukaryota</taxon>
        <taxon>Viridiplantae</taxon>
        <taxon>Streptophyta</taxon>
        <taxon>Embryophyta</taxon>
        <taxon>Tracheophyta</taxon>
        <taxon>Spermatophyta</taxon>
        <taxon>Magnoliopsida</taxon>
        <taxon>eudicotyledons</taxon>
        <taxon>Gunneridae</taxon>
        <taxon>Pentapetalae</taxon>
        <taxon>Caryophyllales</taxon>
        <taxon>Cactineae</taxon>
        <taxon>Cactaceae</taxon>
        <taxon>Cactoideae</taxon>
        <taxon>Echinocereeae</taxon>
        <taxon>Carnegiea</taxon>
    </lineage>
</organism>
<dbReference type="PANTHER" id="PTHR34794">
    <property type="entry name" value="EXPRESSED PROTEIN"/>
    <property type="match status" value="1"/>
</dbReference>
<evidence type="ECO:0000256" key="1">
    <source>
        <dbReference type="SAM" id="MobiDB-lite"/>
    </source>
</evidence>
<evidence type="ECO:0000313" key="4">
    <source>
        <dbReference type="Proteomes" id="UP001153076"/>
    </source>
</evidence>
<feature type="domain" description="VQ" evidence="2">
    <location>
        <begin position="49"/>
        <end position="76"/>
    </location>
</feature>
<dbReference type="Proteomes" id="UP001153076">
    <property type="component" value="Unassembled WGS sequence"/>
</dbReference>
<sequence>MVSYTSSSEAQKQQQLAQSAHHLHSVQRPPASRTYKKPLNMLAQLASGTAQPRVYNVKPIHFRELVQRLTGASSSPGLCSHQPHPPPQSQPQPQPPLSVPPYLLRPQIQSQIGITEEEQVPYKVHRAFAAVPEERQLFLDKEEGGEASADCMLENTLPGCGIQDSKALDDKANRDIGTLFSKRYASDLCDAKTPPKANI</sequence>
<protein>
    <recommendedName>
        <fullName evidence="2">VQ domain-containing protein</fullName>
    </recommendedName>
</protein>
<evidence type="ECO:0000259" key="2">
    <source>
        <dbReference type="Pfam" id="PF05678"/>
    </source>
</evidence>
<dbReference type="OrthoDB" id="689462at2759"/>
<reference evidence="3" key="1">
    <citation type="submission" date="2022-04" db="EMBL/GenBank/DDBJ databases">
        <title>Carnegiea gigantea Genome sequencing and assembly v2.</title>
        <authorList>
            <person name="Copetti D."/>
            <person name="Sanderson M.J."/>
            <person name="Burquez A."/>
            <person name="Wojciechowski M.F."/>
        </authorList>
    </citation>
    <scope>NUCLEOTIDE SEQUENCE</scope>
    <source>
        <strain evidence="3">SGP5-SGP5p</strain>
        <tissue evidence="3">Aerial part</tissue>
    </source>
</reference>
<accession>A0A9Q1QF05</accession>
<feature type="compositionally biased region" description="Pro residues" evidence="1">
    <location>
        <begin position="83"/>
        <end position="99"/>
    </location>
</feature>
<dbReference type="PANTHER" id="PTHR34794:SF1">
    <property type="entry name" value="OS10G0101800 PROTEIN"/>
    <property type="match status" value="1"/>
</dbReference>
<name>A0A9Q1QF05_9CARY</name>
<comment type="caution">
    <text evidence="3">The sequence shown here is derived from an EMBL/GenBank/DDBJ whole genome shotgun (WGS) entry which is preliminary data.</text>
</comment>
<gene>
    <name evidence="3" type="ORF">Cgig2_009546</name>
</gene>
<keyword evidence="4" id="KW-1185">Reference proteome</keyword>
<feature type="compositionally biased region" description="Low complexity" evidence="1">
    <location>
        <begin position="1"/>
        <end position="20"/>
    </location>
</feature>
<feature type="region of interest" description="Disordered" evidence="1">
    <location>
        <begin position="1"/>
        <end position="33"/>
    </location>
</feature>
<dbReference type="InterPro" id="IPR008889">
    <property type="entry name" value="VQ"/>
</dbReference>
<proteinExistence type="predicted"/>